<dbReference type="Gene3D" id="3.40.50.300">
    <property type="entry name" value="P-loop containing nucleotide triphosphate hydrolases"/>
    <property type="match status" value="2"/>
</dbReference>
<dbReference type="Pfam" id="PF23559">
    <property type="entry name" value="WHD_DRP"/>
    <property type="match status" value="1"/>
</dbReference>
<dbReference type="Pfam" id="PF25019">
    <property type="entry name" value="LRR_R13L1-DRL21"/>
    <property type="match status" value="1"/>
</dbReference>
<evidence type="ECO:0000256" key="1">
    <source>
        <dbReference type="ARBA" id="ARBA00022821"/>
    </source>
</evidence>
<evidence type="ECO:0000259" key="4">
    <source>
        <dbReference type="Pfam" id="PF23559"/>
    </source>
</evidence>
<dbReference type="InterPro" id="IPR056789">
    <property type="entry name" value="LRR_R13L1-DRL21"/>
</dbReference>
<proteinExistence type="predicted"/>
<dbReference type="GO" id="GO:0006952">
    <property type="term" value="P:defense response"/>
    <property type="evidence" value="ECO:0007669"/>
    <property type="project" value="UniProtKB-KW"/>
</dbReference>
<feature type="domain" description="Novel STAND NTPase 3" evidence="3">
    <location>
        <begin position="146"/>
        <end position="253"/>
    </location>
</feature>
<evidence type="ECO:0008006" key="8">
    <source>
        <dbReference type="Google" id="ProtNLM"/>
    </source>
</evidence>
<reference evidence="6" key="2">
    <citation type="submission" date="2020-10" db="EMBL/GenBank/DDBJ databases">
        <authorList>
            <person name="Scholz U."/>
            <person name="Mascher M."/>
            <person name="Fiebig A."/>
        </authorList>
    </citation>
    <scope>NUCLEOTIDE SEQUENCE [LARGE SCALE GENOMIC DNA]</scope>
    <source>
        <strain evidence="6">cv. Morex</strain>
    </source>
</reference>
<organism evidence="6 7">
    <name type="scientific">Hordeum vulgare subsp. vulgare</name>
    <name type="common">Domesticated barley</name>
    <dbReference type="NCBI Taxonomy" id="112509"/>
    <lineage>
        <taxon>Eukaryota</taxon>
        <taxon>Viridiplantae</taxon>
        <taxon>Streptophyta</taxon>
        <taxon>Embryophyta</taxon>
        <taxon>Tracheophyta</taxon>
        <taxon>Spermatophyta</taxon>
        <taxon>Magnoliopsida</taxon>
        <taxon>Liliopsida</taxon>
        <taxon>Poales</taxon>
        <taxon>Poaceae</taxon>
        <taxon>BOP clade</taxon>
        <taxon>Pooideae</taxon>
        <taxon>Triticodae</taxon>
        <taxon>Triticeae</taxon>
        <taxon>Hordeinae</taxon>
        <taxon>Hordeum</taxon>
    </lineage>
</organism>
<dbReference type="InterPro" id="IPR049050">
    <property type="entry name" value="nSTAND3"/>
</dbReference>
<dbReference type="PANTHER" id="PTHR23155">
    <property type="entry name" value="DISEASE RESISTANCE PROTEIN RP"/>
    <property type="match status" value="1"/>
</dbReference>
<sequence>MLELVALVVSVVGWFATPIITKSIAAATEYARETEKQFNEGEGEEILWELKGAIDEADEILDLFEYERLKNKPDGICYKFARDFTRRLDKVLDIARGSAQVFLENPTNIIDDSDIFRSARETGPSTRNDFFFGYAQQHGRLKRLLIVEQNKVIAIIGHGGMGKTRLARQVYHDNKLKFDVRIWAHIGNKSASSSGKPQKSCLVVLDDVWQNEGGSGIIRSLRDEAWMSVLDMFKGLKNCKVVMTTRDKVCSNTVNAKPTIFLDGISEEEIMSKLLLKYIANLPDDQVRPQGLPERIADKLKGSPRAAISIVDKLKTATCKIQKANMEHIIFLELDNDHHIERLYEDHLFTFRHLPPWLQSCLAFCSIFPFDWKFKPAKLTKMWLAHGIIHDTRLQLAEEYFYDLVNRCLFKRVSYSHYVIHVHIHSMIRRVSLNECMIVDNNGSSSSDSDIVPATVRHLSVTASRLAKLKPAERANQVERRRKKKESGDEFTTVRTLLVFADKEAPSSSPWCCLPEANKILRKFKRVKVLDLTDTHITQLPDRDSVGELKHLRYLGFPNTVDQPPADDNKITKLLLLETVYVSKPQPPGDDMDMEMDIEGIAKIGGIGKLEKLQGSLEFHVHEEKHIKGHTMSELEKMNSISRTLSIKGVQTVQSKEEAHKALLENKASLQVLKLDWENDADDPCNVKVKLVKIMLAQSASWFLKASNLMSISVGCISQGTLGTSCLPGCGR</sequence>
<dbReference type="InterPro" id="IPR032675">
    <property type="entry name" value="LRR_dom_sf"/>
</dbReference>
<dbReference type="AlphaFoldDB" id="A0A8I6YPN8"/>
<evidence type="ECO:0000259" key="3">
    <source>
        <dbReference type="Pfam" id="PF20720"/>
    </source>
</evidence>
<dbReference type="InterPro" id="IPR027417">
    <property type="entry name" value="P-loop_NTPase"/>
</dbReference>
<evidence type="ECO:0000313" key="7">
    <source>
        <dbReference type="Proteomes" id="UP000011116"/>
    </source>
</evidence>
<dbReference type="InterPro" id="IPR044974">
    <property type="entry name" value="Disease_R_plants"/>
</dbReference>
<keyword evidence="1" id="KW-0611">Plant defense</keyword>
<reference evidence="6" key="3">
    <citation type="submission" date="2022-01" db="UniProtKB">
        <authorList>
            <consortium name="EnsemblPlants"/>
        </authorList>
    </citation>
    <scope>IDENTIFICATION</scope>
    <source>
        <strain evidence="6">subsp. vulgare</strain>
    </source>
</reference>
<accession>A0A8I6YPN8</accession>
<dbReference type="PANTHER" id="PTHR23155:SF1221">
    <property type="entry name" value="OS11G0481150 PROTEIN"/>
    <property type="match status" value="1"/>
</dbReference>
<keyword evidence="7" id="KW-1185">Reference proteome</keyword>
<feature type="signal peptide" evidence="2">
    <location>
        <begin position="1"/>
        <end position="16"/>
    </location>
</feature>
<dbReference type="EnsemblPlants" id="HORVU.MOREX.r3.7HG0634640.1">
    <property type="protein sequence ID" value="HORVU.MOREX.r3.7HG0634640.1"/>
    <property type="gene ID" value="HORVU.MOREX.r3.7HG0634640"/>
</dbReference>
<dbReference type="Gene3D" id="1.10.10.10">
    <property type="entry name" value="Winged helix-like DNA-binding domain superfamily/Winged helix DNA-binding domain"/>
    <property type="match status" value="1"/>
</dbReference>
<dbReference type="Gene3D" id="3.80.10.10">
    <property type="entry name" value="Ribonuclease Inhibitor"/>
    <property type="match status" value="1"/>
</dbReference>
<feature type="domain" description="R13L1/DRL21-like LRR repeat region" evidence="5">
    <location>
        <begin position="632"/>
        <end position="683"/>
    </location>
</feature>
<evidence type="ECO:0000259" key="5">
    <source>
        <dbReference type="Pfam" id="PF25019"/>
    </source>
</evidence>
<dbReference type="Proteomes" id="UP000011116">
    <property type="component" value="Chromosome 7H"/>
</dbReference>
<dbReference type="Gramene" id="HORVU.MOREX.r2.7HG0526890.1">
    <property type="protein sequence ID" value="HORVU.MOREX.r2.7HG0526890.1"/>
    <property type="gene ID" value="HORVU.MOREX.r2.7HG0526890"/>
</dbReference>
<protein>
    <recommendedName>
        <fullName evidence="8">NB-ARC domain-containing protein</fullName>
    </recommendedName>
</protein>
<feature type="chain" id="PRO_5035185116" description="NB-ARC domain-containing protein" evidence="2">
    <location>
        <begin position="17"/>
        <end position="732"/>
    </location>
</feature>
<evidence type="ECO:0000256" key="2">
    <source>
        <dbReference type="SAM" id="SignalP"/>
    </source>
</evidence>
<reference evidence="7" key="1">
    <citation type="journal article" date="2012" name="Nature">
        <title>A physical, genetic and functional sequence assembly of the barley genome.</title>
        <authorList>
            <consortium name="The International Barley Genome Sequencing Consortium"/>
            <person name="Mayer K.F."/>
            <person name="Waugh R."/>
            <person name="Brown J.W."/>
            <person name="Schulman A."/>
            <person name="Langridge P."/>
            <person name="Platzer M."/>
            <person name="Fincher G.B."/>
            <person name="Muehlbauer G.J."/>
            <person name="Sato K."/>
            <person name="Close T.J."/>
            <person name="Wise R.P."/>
            <person name="Stein N."/>
        </authorList>
    </citation>
    <scope>NUCLEOTIDE SEQUENCE [LARGE SCALE GENOMIC DNA]</scope>
    <source>
        <strain evidence="7">cv. Morex</strain>
    </source>
</reference>
<feature type="domain" description="Disease resistance protein winged helix" evidence="4">
    <location>
        <begin position="367"/>
        <end position="428"/>
    </location>
</feature>
<dbReference type="SUPFAM" id="SSF52540">
    <property type="entry name" value="P-loop containing nucleoside triphosphate hydrolases"/>
    <property type="match status" value="1"/>
</dbReference>
<dbReference type="InterPro" id="IPR036388">
    <property type="entry name" value="WH-like_DNA-bd_sf"/>
</dbReference>
<dbReference type="InterPro" id="IPR058922">
    <property type="entry name" value="WHD_DRP"/>
</dbReference>
<evidence type="ECO:0000313" key="6">
    <source>
        <dbReference type="EnsemblPlants" id="HORVU.MOREX.r3.7HG0634640.1"/>
    </source>
</evidence>
<dbReference type="Pfam" id="PF20720">
    <property type="entry name" value="nSTAND3"/>
    <property type="match status" value="1"/>
</dbReference>
<name>A0A8I6YPN8_HORVV</name>
<keyword evidence="2" id="KW-0732">Signal</keyword>
<dbReference type="Gramene" id="HORVU.MOREX.r3.7HG0634640.1">
    <property type="protein sequence ID" value="HORVU.MOREX.r3.7HG0634640.1"/>
    <property type="gene ID" value="HORVU.MOREX.r3.7HG0634640"/>
</dbReference>